<evidence type="ECO:0000256" key="1">
    <source>
        <dbReference type="SAM" id="MobiDB-lite"/>
    </source>
</evidence>
<dbReference type="InterPro" id="IPR046553">
    <property type="entry name" value="DUF6707"/>
</dbReference>
<dbReference type="EMBL" id="FUHW01000002">
    <property type="protein sequence ID" value="SJM46283.1"/>
    <property type="molecule type" value="Genomic_DNA"/>
</dbReference>
<feature type="region of interest" description="Disordered" evidence="1">
    <location>
        <begin position="285"/>
        <end position="305"/>
    </location>
</feature>
<organism evidence="2 3">
    <name type="scientific">Arthrobacter rhombi</name>
    <dbReference type="NCBI Taxonomy" id="71253"/>
    <lineage>
        <taxon>Bacteria</taxon>
        <taxon>Bacillati</taxon>
        <taxon>Actinomycetota</taxon>
        <taxon>Actinomycetes</taxon>
        <taxon>Micrococcales</taxon>
        <taxon>Micrococcaceae</taxon>
        <taxon>Arthrobacter</taxon>
    </lineage>
</organism>
<evidence type="ECO:0000313" key="2">
    <source>
        <dbReference type="EMBL" id="SJM46283.1"/>
    </source>
</evidence>
<proteinExistence type="predicted"/>
<keyword evidence="3" id="KW-1185">Reference proteome</keyword>
<dbReference type="Pfam" id="PF20453">
    <property type="entry name" value="DUF6707"/>
    <property type="match status" value="1"/>
</dbReference>
<dbReference type="Proteomes" id="UP000195913">
    <property type="component" value="Unassembled WGS sequence"/>
</dbReference>
<sequence length="305" mass="33854">MTLQHDYIRAVRAEKVTTGNRFITRSGAPSRPVTGMRTVPDSFGTPAYIEATLDNGQKVTIAHGSTIRVHTVEPPREATLDELTVIPVEDGSPEAILISIAREYPWDQRVLAPIAKLSRGFNPKSGAQLEDVRDLAHLLFVELDDQPNVWRALGVLTELPFDGNFGRWKSIQSALAIAAYLSASDGDAEASRRYSESLRVTDHIEEDPLKDKLTAELRQRQLDEPNLFDREIHRATAAGDAVAIRSWRIERLDALLYLLAHGGSRVLARDELQRMIDHELETLRSLDGPGQQEAEQAADDAGAHE</sequence>
<gene>
    <name evidence="2" type="ORF">FM101_00400</name>
</gene>
<protein>
    <submittedName>
        <fullName evidence="2">Uncharacterized protein</fullName>
    </submittedName>
</protein>
<reference evidence="2 3" key="1">
    <citation type="submission" date="2017-02" db="EMBL/GenBank/DDBJ databases">
        <authorList>
            <person name="Peterson S.W."/>
        </authorList>
    </citation>
    <scope>NUCLEOTIDE SEQUENCE [LARGE SCALE GENOMIC DNA]</scope>
    <source>
        <strain evidence="2 3">B Ar 00.02</strain>
    </source>
</reference>
<name>A0A1R4ERL9_9MICC</name>
<accession>A0A1R4ERL9</accession>
<dbReference type="AlphaFoldDB" id="A0A1R4ERL9"/>
<dbReference type="RefSeq" id="WP_086993823.1">
    <property type="nucleotide sequence ID" value="NZ_FUHW01000002.1"/>
</dbReference>
<evidence type="ECO:0000313" key="3">
    <source>
        <dbReference type="Proteomes" id="UP000195913"/>
    </source>
</evidence>